<dbReference type="SUPFAM" id="SSF53335">
    <property type="entry name" value="S-adenosyl-L-methionine-dependent methyltransferases"/>
    <property type="match status" value="1"/>
</dbReference>
<dbReference type="AlphaFoldDB" id="A0A6M3K658"/>
<accession>A0A6M3K658</accession>
<reference evidence="2" key="1">
    <citation type="submission" date="2020-03" db="EMBL/GenBank/DDBJ databases">
        <title>The deep terrestrial virosphere.</title>
        <authorList>
            <person name="Holmfeldt K."/>
            <person name="Nilsson E."/>
            <person name="Simone D."/>
            <person name="Lopez-Fernandez M."/>
            <person name="Wu X."/>
            <person name="de Brujin I."/>
            <person name="Lundin D."/>
            <person name="Andersson A."/>
            <person name="Bertilsson S."/>
            <person name="Dopson M."/>
        </authorList>
    </citation>
    <scope>NUCLEOTIDE SEQUENCE</scope>
    <source>
        <strain evidence="2">MM415A01359</strain>
        <strain evidence="1">MM415B00949</strain>
    </source>
</reference>
<evidence type="ECO:0000313" key="1">
    <source>
        <dbReference type="EMBL" id="QJA61389.1"/>
    </source>
</evidence>
<organism evidence="2">
    <name type="scientific">viral metagenome</name>
    <dbReference type="NCBI Taxonomy" id="1070528"/>
    <lineage>
        <taxon>unclassified sequences</taxon>
        <taxon>metagenomes</taxon>
        <taxon>organismal metagenomes</taxon>
    </lineage>
</organism>
<sequence>MSVKREVVVSNSDFITGSKHTFKLDGVVYRGYNNINAPDIRKLMFNVEKLYDIGFVRTSIAPIASKQFSMVLQHETIDFISYREEWTSKMLLDAAILMIDLQTELVKNEMCLYDGHSLNILFDYTRPVFVDFDSITSLSGSLAWFNGFYPQFVNDIAERSNEDPEYWNELCNKTVNVEGANRTMSNWQDAFLTLLSETRSWLSGMSVNAKVTPWSGYVQPTEELTNNKQKVTAQLLDRLYSDGMTLLDVGANEGWYSNFAESKGYRVVAVEIDEQCTTKLYLQAKEVNRKILPLTFNLLKPWCADPPRKNAVDRLKCDIVLGLAVVHHMVFSQKSNFTGIASKFNDFSKKYCIIEFPPEDDVFVHNWVTPETSWYNLDNFIAEMSKYFPKHEIFDSHPLPRKIILFEK</sequence>
<dbReference type="CDD" id="cd02440">
    <property type="entry name" value="AdoMet_MTases"/>
    <property type="match status" value="1"/>
</dbReference>
<name>A0A6M3K658_9ZZZZ</name>
<dbReference type="GO" id="GO:0008168">
    <property type="term" value="F:methyltransferase activity"/>
    <property type="evidence" value="ECO:0007669"/>
    <property type="project" value="UniProtKB-KW"/>
</dbReference>
<protein>
    <submittedName>
        <fullName evidence="2">Putative methyltransferase</fullName>
    </submittedName>
</protein>
<evidence type="ECO:0000313" key="2">
    <source>
        <dbReference type="EMBL" id="QJA77142.1"/>
    </source>
</evidence>
<keyword evidence="2" id="KW-0489">Methyltransferase</keyword>
<dbReference type="EMBL" id="MT141440">
    <property type="protein sequence ID" value="QJA61389.1"/>
    <property type="molecule type" value="Genomic_DNA"/>
</dbReference>
<dbReference type="InterPro" id="IPR029063">
    <property type="entry name" value="SAM-dependent_MTases_sf"/>
</dbReference>
<gene>
    <name evidence="2" type="ORF">MM415A01359_0013</name>
    <name evidence="1" type="ORF">MM415B00949_0013</name>
</gene>
<dbReference type="GO" id="GO:0032259">
    <property type="term" value="P:methylation"/>
    <property type="evidence" value="ECO:0007669"/>
    <property type="project" value="UniProtKB-KW"/>
</dbReference>
<proteinExistence type="predicted"/>
<dbReference type="Gene3D" id="3.40.50.150">
    <property type="entry name" value="Vaccinia Virus protein VP39"/>
    <property type="match status" value="1"/>
</dbReference>
<dbReference type="EMBL" id="MT142265">
    <property type="protein sequence ID" value="QJA77142.1"/>
    <property type="molecule type" value="Genomic_DNA"/>
</dbReference>
<keyword evidence="2" id="KW-0808">Transferase</keyword>